<keyword evidence="2" id="KW-1133">Transmembrane helix</keyword>
<evidence type="ECO:0000313" key="4">
    <source>
        <dbReference type="Proteomes" id="UP001146120"/>
    </source>
</evidence>
<accession>A0AAV2ZEG1</accession>
<dbReference type="Proteomes" id="UP001146120">
    <property type="component" value="Unassembled WGS sequence"/>
</dbReference>
<keyword evidence="2" id="KW-0812">Transmembrane</keyword>
<keyword evidence="4" id="KW-1185">Reference proteome</keyword>
<dbReference type="EMBL" id="DAKRPA010000017">
    <property type="protein sequence ID" value="DBA03644.1"/>
    <property type="molecule type" value="Genomic_DNA"/>
</dbReference>
<feature type="region of interest" description="Disordered" evidence="1">
    <location>
        <begin position="1"/>
        <end position="135"/>
    </location>
</feature>
<name>A0AAV2ZEG1_9STRA</name>
<comment type="caution">
    <text evidence="3">The sequence shown here is derived from an EMBL/GenBank/DDBJ whole genome shotgun (WGS) entry which is preliminary data.</text>
</comment>
<gene>
    <name evidence="3" type="ORF">N0F65_006823</name>
</gene>
<evidence type="ECO:0000256" key="1">
    <source>
        <dbReference type="SAM" id="MobiDB-lite"/>
    </source>
</evidence>
<sequence length="445" mass="50711">MDRRYNLRSSSASRSDRHRSRYSSNNSDGGSANRYADRSSPVRYSESKRVVDDDSRFTTSSSSVQRVLYRSDDDDDDDDDDNDRKERDSAENVYRSRTRRSSSSHSDDKDDDSDNTRSDSDDREDERDRSAGHLKKKRFAAQYRRKATFAEGLRRRLALPERARHVVEFVQRLVNTVLRNSFMLCNVLWLLTPLGCFIIAVVVPTHLTRAMGYADMLANIGTPAAGNTTAGYGQVYESGSLKSIVQEIVDVKLSAVREEVLGLQQIVTAQREELEALRLLHESMRQVNEEHQKKFSLTDSQSALSIHIERTLSKSVDELVRLLHRIFCNGEQFDINGISSGARWTRKRLSLNSAWLRLSAKRATSRNSFVTTRKNLRPSNVSLGMLLLHRVTRATTRPTENYVSNSKSGSFSLNKTCRSKCMQSRTESRVRFCPRNNCCLRVSIA</sequence>
<feature type="compositionally biased region" description="Basic and acidic residues" evidence="1">
    <location>
        <begin position="45"/>
        <end position="56"/>
    </location>
</feature>
<evidence type="ECO:0000256" key="2">
    <source>
        <dbReference type="SAM" id="Phobius"/>
    </source>
</evidence>
<proteinExistence type="predicted"/>
<dbReference type="AlphaFoldDB" id="A0AAV2ZEG1"/>
<reference evidence="3" key="1">
    <citation type="submission" date="2022-11" db="EMBL/GenBank/DDBJ databases">
        <authorList>
            <person name="Morgan W.R."/>
            <person name="Tartar A."/>
        </authorList>
    </citation>
    <scope>NUCLEOTIDE SEQUENCE</scope>
    <source>
        <strain evidence="3">ARSEF 373</strain>
    </source>
</reference>
<feature type="compositionally biased region" description="Acidic residues" evidence="1">
    <location>
        <begin position="72"/>
        <end position="81"/>
    </location>
</feature>
<feature type="transmembrane region" description="Helical" evidence="2">
    <location>
        <begin position="182"/>
        <end position="203"/>
    </location>
</feature>
<organism evidence="3 4">
    <name type="scientific">Lagenidium giganteum</name>
    <dbReference type="NCBI Taxonomy" id="4803"/>
    <lineage>
        <taxon>Eukaryota</taxon>
        <taxon>Sar</taxon>
        <taxon>Stramenopiles</taxon>
        <taxon>Oomycota</taxon>
        <taxon>Peronosporomycetes</taxon>
        <taxon>Pythiales</taxon>
        <taxon>Pythiaceae</taxon>
    </lineage>
</organism>
<keyword evidence="2" id="KW-0472">Membrane</keyword>
<feature type="compositionally biased region" description="Basic and acidic residues" evidence="1">
    <location>
        <begin position="114"/>
        <end position="131"/>
    </location>
</feature>
<evidence type="ECO:0000313" key="3">
    <source>
        <dbReference type="EMBL" id="DBA03644.1"/>
    </source>
</evidence>
<protein>
    <submittedName>
        <fullName evidence="3">Uncharacterized protein</fullName>
    </submittedName>
</protein>
<reference evidence="3" key="2">
    <citation type="journal article" date="2023" name="Microbiol Resour">
        <title>Decontamination and Annotation of the Draft Genome Sequence of the Oomycete Lagenidium giganteum ARSEF 373.</title>
        <authorList>
            <person name="Morgan W.R."/>
            <person name="Tartar A."/>
        </authorList>
    </citation>
    <scope>NUCLEOTIDE SEQUENCE</scope>
    <source>
        <strain evidence="3">ARSEF 373</strain>
    </source>
</reference>